<dbReference type="GO" id="GO:0034085">
    <property type="term" value="P:establishment of sister chromatid cohesion"/>
    <property type="evidence" value="ECO:0007669"/>
    <property type="project" value="EnsemblFungi"/>
</dbReference>
<dbReference type="GO" id="GO:0043139">
    <property type="term" value="F:5'-3' DNA helicase activity"/>
    <property type="evidence" value="ECO:0007669"/>
    <property type="project" value="UniProtKB-EC"/>
</dbReference>
<dbReference type="GO" id="GO:0036297">
    <property type="term" value="P:interstrand cross-link repair"/>
    <property type="evidence" value="ECO:0007669"/>
    <property type="project" value="EnsemblFungi"/>
</dbReference>
<keyword evidence="8" id="KW-0378">Hydrolase</keyword>
<keyword evidence="12" id="KW-0411">Iron-sulfur</keyword>
<feature type="domain" description="Helicase ATP-binding" evidence="24">
    <location>
        <begin position="15"/>
        <end position="463"/>
    </location>
</feature>
<dbReference type="Pfam" id="PF06733">
    <property type="entry name" value="DEAD_2"/>
    <property type="match status" value="1"/>
</dbReference>
<dbReference type="GO" id="GO:0000785">
    <property type="term" value="C:chromatin"/>
    <property type="evidence" value="ECO:0007669"/>
    <property type="project" value="EnsemblFungi"/>
</dbReference>
<protein>
    <recommendedName>
        <fullName evidence="5">ATP-dependent DNA helicase CHL1</fullName>
        <ecNumber evidence="18">5.6.2.3</ecNumber>
    </recommendedName>
    <alternativeName>
        <fullName evidence="4">ATP-dependent DNA helicase chl1</fullName>
    </alternativeName>
    <alternativeName>
        <fullName evidence="17">Chromosome loss protein 1</fullName>
    </alternativeName>
    <alternativeName>
        <fullName evidence="19 20">DNA 5'-3' helicase CHL1</fullName>
    </alternativeName>
</protein>
<dbReference type="InterPro" id="IPR027417">
    <property type="entry name" value="P-loop_NTPase"/>
</dbReference>
<dbReference type="AlphaFoldDB" id="A0A1E4RGX9"/>
<dbReference type="STRING" id="984485.A0A1E4RGX9"/>
<comment type="function">
    <text evidence="21">ATP-dependent DNA helicase important for chromosome transmission and normal cell cycle progression in G(2)/M. May have a role in changing DNA topology to allow the loading of proteins involved in maintaining sister chromatid cohesion in the vicinity of the centromeres. Has a specific role in chromosome segregation during meiosis II.</text>
</comment>
<dbReference type="GeneID" id="30997835"/>
<reference evidence="26" key="1">
    <citation type="submission" date="2016-05" db="EMBL/GenBank/DDBJ databases">
        <title>Comparative genomics of biotechnologically important yeasts.</title>
        <authorList>
            <consortium name="DOE Joint Genome Institute"/>
            <person name="Riley R."/>
            <person name="Haridas S."/>
            <person name="Wolfe K.H."/>
            <person name="Lopes M.R."/>
            <person name="Hittinger C.T."/>
            <person name="Goker M."/>
            <person name="Salamov A."/>
            <person name="Wisecaver J."/>
            <person name="Long T.M."/>
            <person name="Aerts A.L."/>
            <person name="Barry K."/>
            <person name="Choi C."/>
            <person name="Clum A."/>
            <person name="Coughlan A.Y."/>
            <person name="Deshpande S."/>
            <person name="Douglass A.P."/>
            <person name="Hanson S.J."/>
            <person name="Klenk H.-P."/>
            <person name="Labutti K."/>
            <person name="Lapidus A."/>
            <person name="Lindquist E."/>
            <person name="Lipzen A."/>
            <person name="Meier-Kolthoff J.P."/>
            <person name="Ohm R.A."/>
            <person name="Otillar R.P."/>
            <person name="Pangilinan J."/>
            <person name="Peng Y."/>
            <person name="Rokas A."/>
            <person name="Rosa C.A."/>
            <person name="Scheuner C."/>
            <person name="Sibirny A.A."/>
            <person name="Slot J.C."/>
            <person name="Stielow J.B."/>
            <person name="Sun H."/>
            <person name="Kurtzman C.P."/>
            <person name="Blackwell M."/>
            <person name="Grigoriev I.V."/>
            <person name="Jeffries T.W."/>
        </authorList>
    </citation>
    <scope>NUCLEOTIDE SEQUENCE [LARGE SCALE GENOMIC DNA]</scope>
    <source>
        <strain evidence="26">NRRL Y-1933</strain>
    </source>
</reference>
<evidence type="ECO:0000256" key="1">
    <source>
        <dbReference type="ARBA" id="ARBA00001966"/>
    </source>
</evidence>
<evidence type="ECO:0000256" key="15">
    <source>
        <dbReference type="ARBA" id="ARBA00023242"/>
    </source>
</evidence>
<dbReference type="InterPro" id="IPR006555">
    <property type="entry name" value="ATP-dep_Helicase_C"/>
</dbReference>
<dbReference type="InterPro" id="IPR014001">
    <property type="entry name" value="Helicase_ATP-bd"/>
</dbReference>
<dbReference type="PANTHER" id="PTHR11472">
    <property type="entry name" value="DNA REPAIR DEAD HELICASE RAD3/XP-D SUBFAMILY MEMBER"/>
    <property type="match status" value="1"/>
</dbReference>
<dbReference type="GO" id="GO:0045005">
    <property type="term" value="P:DNA-templated DNA replication maintenance of fidelity"/>
    <property type="evidence" value="ECO:0007669"/>
    <property type="project" value="EnsemblFungi"/>
</dbReference>
<dbReference type="Proteomes" id="UP000095085">
    <property type="component" value="Unassembled WGS sequence"/>
</dbReference>
<evidence type="ECO:0000256" key="18">
    <source>
        <dbReference type="ARBA" id="ARBA00044969"/>
    </source>
</evidence>
<evidence type="ECO:0000256" key="20">
    <source>
        <dbReference type="ARBA" id="ARBA00045008"/>
    </source>
</evidence>
<evidence type="ECO:0000256" key="5">
    <source>
        <dbReference type="ARBA" id="ARBA00017386"/>
    </source>
</evidence>
<keyword evidence="9 25" id="KW-0347">Helicase</keyword>
<dbReference type="EC" id="5.6.2.3" evidence="18"/>
<name>A0A1E4RGX9_9ASCO</name>
<keyword evidence="6" id="KW-0479">Metal-binding</keyword>
<keyword evidence="15" id="KW-0539">Nucleus</keyword>
<dbReference type="PANTHER" id="PTHR11472:SF41">
    <property type="entry name" value="ATP-DEPENDENT DNA HELICASE DDX11-RELATED"/>
    <property type="match status" value="1"/>
</dbReference>
<dbReference type="SMART" id="SM00488">
    <property type="entry name" value="DEXDc2"/>
    <property type="match status" value="1"/>
</dbReference>
<dbReference type="GO" id="GO:0005524">
    <property type="term" value="F:ATP binding"/>
    <property type="evidence" value="ECO:0007669"/>
    <property type="project" value="UniProtKB-KW"/>
</dbReference>
<dbReference type="GO" id="GO:0007064">
    <property type="term" value="P:mitotic sister chromatid cohesion"/>
    <property type="evidence" value="ECO:0007669"/>
    <property type="project" value="EnsemblFungi"/>
</dbReference>
<dbReference type="InterPro" id="IPR013020">
    <property type="entry name" value="Rad3/Chl1-like"/>
</dbReference>
<dbReference type="PROSITE" id="PS51193">
    <property type="entry name" value="HELICASE_ATP_BIND_2"/>
    <property type="match status" value="1"/>
</dbReference>
<evidence type="ECO:0000313" key="26">
    <source>
        <dbReference type="Proteomes" id="UP000095085"/>
    </source>
</evidence>
<dbReference type="SMART" id="SM00491">
    <property type="entry name" value="HELICc2"/>
    <property type="match status" value="1"/>
</dbReference>
<dbReference type="GO" id="GO:0016818">
    <property type="term" value="F:hydrolase activity, acting on acid anhydrides, in phosphorus-containing anhydrides"/>
    <property type="evidence" value="ECO:0007669"/>
    <property type="project" value="InterPro"/>
</dbReference>
<keyword evidence="26" id="KW-1185">Reference proteome</keyword>
<comment type="similarity">
    <text evidence="3">Belongs to the DEAD box helicase family. DEAH subfamily. DDX11/CHL1 sub-subfamily.</text>
</comment>
<evidence type="ECO:0000259" key="24">
    <source>
        <dbReference type="PROSITE" id="PS51193"/>
    </source>
</evidence>
<keyword evidence="7" id="KW-0547">Nucleotide-binding</keyword>
<evidence type="ECO:0000256" key="10">
    <source>
        <dbReference type="ARBA" id="ARBA00022840"/>
    </source>
</evidence>
<dbReference type="GO" id="GO:0003677">
    <property type="term" value="F:DNA binding"/>
    <property type="evidence" value="ECO:0007669"/>
    <property type="project" value="UniProtKB-KW"/>
</dbReference>
<evidence type="ECO:0000256" key="2">
    <source>
        <dbReference type="ARBA" id="ARBA00004123"/>
    </source>
</evidence>
<evidence type="ECO:0000256" key="22">
    <source>
        <dbReference type="ARBA" id="ARBA00048954"/>
    </source>
</evidence>
<evidence type="ECO:0000256" key="13">
    <source>
        <dbReference type="ARBA" id="ARBA00023125"/>
    </source>
</evidence>
<dbReference type="InterPro" id="IPR045028">
    <property type="entry name" value="DinG/Rad3-like"/>
</dbReference>
<dbReference type="GO" id="GO:0035861">
    <property type="term" value="C:site of double-strand break"/>
    <property type="evidence" value="ECO:0007669"/>
    <property type="project" value="EnsemblFungi"/>
</dbReference>
<dbReference type="GO" id="GO:0005634">
    <property type="term" value="C:nucleus"/>
    <property type="evidence" value="ECO:0007669"/>
    <property type="project" value="UniProtKB-SubCell"/>
</dbReference>
<evidence type="ECO:0000256" key="11">
    <source>
        <dbReference type="ARBA" id="ARBA00023004"/>
    </source>
</evidence>
<comment type="cofactor">
    <cofactor evidence="1">
        <name>[4Fe-4S] cluster</name>
        <dbReference type="ChEBI" id="CHEBI:49883"/>
    </cofactor>
</comment>
<keyword evidence="13" id="KW-0238">DNA-binding</keyword>
<dbReference type="GO" id="GO:0046872">
    <property type="term" value="F:metal ion binding"/>
    <property type="evidence" value="ECO:0007669"/>
    <property type="project" value="UniProtKB-KW"/>
</dbReference>
<dbReference type="RefSeq" id="XP_020075586.1">
    <property type="nucleotide sequence ID" value="XM_020223286.1"/>
</dbReference>
<dbReference type="InterPro" id="IPR002464">
    <property type="entry name" value="DNA/RNA_helicase_DEAH_CS"/>
</dbReference>
<evidence type="ECO:0000256" key="12">
    <source>
        <dbReference type="ARBA" id="ARBA00023014"/>
    </source>
</evidence>
<evidence type="ECO:0000256" key="9">
    <source>
        <dbReference type="ARBA" id="ARBA00022806"/>
    </source>
</evidence>
<dbReference type="Pfam" id="PF13307">
    <property type="entry name" value="Helicase_C_2"/>
    <property type="match status" value="1"/>
</dbReference>
<dbReference type="SUPFAM" id="SSF52540">
    <property type="entry name" value="P-loop containing nucleoside triphosphate hydrolases"/>
    <property type="match status" value="2"/>
</dbReference>
<dbReference type="InterPro" id="IPR014013">
    <property type="entry name" value="Helic_SF1/SF2_ATP-bd_DinG/Rad3"/>
</dbReference>
<dbReference type="OrthoDB" id="267079at2759"/>
<evidence type="ECO:0000256" key="7">
    <source>
        <dbReference type="ARBA" id="ARBA00022741"/>
    </source>
</evidence>
<evidence type="ECO:0000256" key="21">
    <source>
        <dbReference type="ARBA" id="ARBA00045702"/>
    </source>
</evidence>
<feature type="compositionally biased region" description="Acidic residues" evidence="23">
    <location>
        <begin position="115"/>
        <end position="125"/>
    </location>
</feature>
<dbReference type="FunFam" id="3.40.50.300:FF:001372">
    <property type="entry name" value="ATP-dependent DNA helicase chl1"/>
    <property type="match status" value="1"/>
</dbReference>
<feature type="compositionally biased region" description="Low complexity" evidence="23">
    <location>
        <begin position="79"/>
        <end position="104"/>
    </location>
</feature>
<keyword evidence="11" id="KW-0408">Iron</keyword>
<keyword evidence="16" id="KW-0131">Cell cycle</keyword>
<evidence type="ECO:0000256" key="16">
    <source>
        <dbReference type="ARBA" id="ARBA00023306"/>
    </source>
</evidence>
<comment type="catalytic activity">
    <reaction evidence="22">
        <text>ATP + H2O = ADP + phosphate + H(+)</text>
        <dbReference type="Rhea" id="RHEA:13065"/>
        <dbReference type="ChEBI" id="CHEBI:15377"/>
        <dbReference type="ChEBI" id="CHEBI:15378"/>
        <dbReference type="ChEBI" id="CHEBI:30616"/>
        <dbReference type="ChEBI" id="CHEBI:43474"/>
        <dbReference type="ChEBI" id="CHEBI:456216"/>
        <dbReference type="EC" id="5.6.2.3"/>
    </reaction>
</comment>
<dbReference type="PROSITE" id="PS00690">
    <property type="entry name" value="DEAH_ATP_HELICASE"/>
    <property type="match status" value="1"/>
</dbReference>
<dbReference type="GO" id="GO:0031571">
    <property type="term" value="P:mitotic G1 DNA damage checkpoint signaling"/>
    <property type="evidence" value="ECO:0007669"/>
    <property type="project" value="EnsemblFungi"/>
</dbReference>
<evidence type="ECO:0000256" key="23">
    <source>
        <dbReference type="SAM" id="MobiDB-lite"/>
    </source>
</evidence>
<evidence type="ECO:0000256" key="14">
    <source>
        <dbReference type="ARBA" id="ARBA00023235"/>
    </source>
</evidence>
<proteinExistence type="inferred from homology"/>
<dbReference type="InterPro" id="IPR006554">
    <property type="entry name" value="Helicase-like_DEXD_c2"/>
</dbReference>
<evidence type="ECO:0000256" key="4">
    <source>
        <dbReference type="ARBA" id="ARBA00016387"/>
    </source>
</evidence>
<dbReference type="NCBIfam" id="TIGR00604">
    <property type="entry name" value="rad3"/>
    <property type="match status" value="1"/>
</dbReference>
<evidence type="ECO:0000256" key="19">
    <source>
        <dbReference type="ARBA" id="ARBA00044998"/>
    </source>
</evidence>
<feature type="region of interest" description="Disordered" evidence="23">
    <location>
        <begin position="79"/>
        <end position="128"/>
    </location>
</feature>
<evidence type="ECO:0000256" key="6">
    <source>
        <dbReference type="ARBA" id="ARBA00022723"/>
    </source>
</evidence>
<gene>
    <name evidence="25" type="ORF">HYPBUDRAFT_242060</name>
</gene>
<dbReference type="GO" id="GO:0051536">
    <property type="term" value="F:iron-sulfur cluster binding"/>
    <property type="evidence" value="ECO:0007669"/>
    <property type="project" value="UniProtKB-KW"/>
</dbReference>
<evidence type="ECO:0000313" key="25">
    <source>
        <dbReference type="EMBL" id="ODV66519.1"/>
    </source>
</evidence>
<comment type="subcellular location">
    <subcellularLocation>
        <location evidence="2">Nucleus</location>
    </subcellularLocation>
</comment>
<dbReference type="EMBL" id="KV454542">
    <property type="protein sequence ID" value="ODV66519.1"/>
    <property type="molecule type" value="Genomic_DNA"/>
</dbReference>
<dbReference type="Gene3D" id="3.40.50.300">
    <property type="entry name" value="P-loop containing nucleotide triphosphate hydrolases"/>
    <property type="match status" value="3"/>
</dbReference>
<evidence type="ECO:0000256" key="8">
    <source>
        <dbReference type="ARBA" id="ARBA00022801"/>
    </source>
</evidence>
<keyword evidence="14" id="KW-0413">Isomerase</keyword>
<evidence type="ECO:0000256" key="3">
    <source>
        <dbReference type="ARBA" id="ARBA00008435"/>
    </source>
</evidence>
<evidence type="ECO:0000256" key="17">
    <source>
        <dbReference type="ARBA" id="ARBA00029709"/>
    </source>
</evidence>
<accession>A0A1E4RGX9</accession>
<organism evidence="25 26">
    <name type="scientific">Hyphopichia burtonii NRRL Y-1933</name>
    <dbReference type="NCBI Taxonomy" id="984485"/>
    <lineage>
        <taxon>Eukaryota</taxon>
        <taxon>Fungi</taxon>
        <taxon>Dikarya</taxon>
        <taxon>Ascomycota</taxon>
        <taxon>Saccharomycotina</taxon>
        <taxon>Pichiomycetes</taxon>
        <taxon>Debaryomycetaceae</taxon>
        <taxon>Hyphopichia</taxon>
    </lineage>
</organism>
<keyword evidence="10" id="KW-0067">ATP-binding</keyword>
<dbReference type="SMART" id="SM00487">
    <property type="entry name" value="DEXDc"/>
    <property type="match status" value="1"/>
</dbReference>
<sequence length="873" mass="99210">MIRHNDMSKLYSSQKPNPYSHPYTPYPIQIELMQAIYDTINNDFKIGLFESPTGTGKTLSIICSTMTWLRDYKKNHVFSSTSSSSNPAMDASSKASAPSSRSSSNLKELNFSDSSSEEDSSDEEPEWVKKSYEKTVIARTKGRAEEYEIYLDTVSKRYKKSTVHDLSRDRTMKKMKKLKTDTENAVEDDYLPEDYYSDSENGLVGQATKENNQLSSEIEKLLSKVNGSGQDQVEPINECPVSIYFSSRTHSQLTQFSHQLNLTNFPSSLDNISERIKFLPLGSRKQLCIHPRISKISNLNNLNDACVDLQNLTSSNSKGCEYLPKLNNPDSSSIIKDFTDMSLTKIHDIEDLAQLGSELKVCPYYSVRKGIELTEIVALPYQMLLQDSTRKILNLKIDNSIVIIDEAHNLLDTITAMNSLSITSNELSDIIKSLKFYLAKFLKRLNSGNRINIMKLIKLCQILINFVNKSSPVAGREISTQEIFDGNTGDLINVHKIEKFLNKSKIAYKIETYMEKLKKQESNNTTKTSSSSNPLLFKITQFLMKLNNPSKEGKFFWDTASNTILINYMLLDPSEIFKPLVTRSKCVLLCGGTMEPMNDYTDYLFPYIPNNKLKKFSCDHIIPDENLKVFPITHYQRTNFEFSFDKRNNPSMIEALGKCLVELIQSIASGVVIFFPSYKYLNQVLDSWKRVGVYDKMNNMKTIYEEPTDSSNVDSTLASYSSTIKSNHGAILFSVVGGKMSEGINFSDDLARSVIMIGLPYPNAYLGEMIARKNFIKETTISRGGTPTEANSNAQNFYENICMRAINQSVGRSIRHSKDYSTIYLIDSRFQQARIQNKLSAWVKKRIINNKNLNEILDETNEFFNSKLVNRSI</sequence>
<dbReference type="InterPro" id="IPR010614">
    <property type="entry name" value="RAD3-like_helicase_DEAD"/>
</dbReference>